<evidence type="ECO:0000256" key="7">
    <source>
        <dbReference type="ARBA" id="ARBA00023136"/>
    </source>
</evidence>
<feature type="transmembrane region" description="Helical" evidence="8">
    <location>
        <begin position="69"/>
        <end position="96"/>
    </location>
</feature>
<reference evidence="10" key="1">
    <citation type="submission" date="2022-01" db="EMBL/GenBank/DDBJ databases">
        <title>Nocardioidaceae gen. sp. A5X3R13.</title>
        <authorList>
            <person name="Lopez Marin M.A."/>
            <person name="Uhlik O."/>
        </authorList>
    </citation>
    <scope>NUCLEOTIDE SEQUENCE</scope>
    <source>
        <strain evidence="10">A5X3R13</strain>
    </source>
</reference>
<feature type="transmembrane region" description="Helical" evidence="8">
    <location>
        <begin position="231"/>
        <end position="251"/>
    </location>
</feature>
<evidence type="ECO:0000256" key="8">
    <source>
        <dbReference type="RuleBase" id="RU363032"/>
    </source>
</evidence>
<feature type="transmembrane region" description="Helical" evidence="8">
    <location>
        <begin position="31"/>
        <end position="49"/>
    </location>
</feature>
<dbReference type="GO" id="GO:0043190">
    <property type="term" value="C:ATP-binding cassette (ABC) transporter complex"/>
    <property type="evidence" value="ECO:0007669"/>
    <property type="project" value="InterPro"/>
</dbReference>
<gene>
    <name evidence="10" type="ORF">L0C25_09360</name>
</gene>
<dbReference type="NCBIfam" id="TIGR01726">
    <property type="entry name" value="HEQRo_perm_3TM"/>
    <property type="match status" value="1"/>
</dbReference>
<dbReference type="GO" id="GO:0022857">
    <property type="term" value="F:transmembrane transporter activity"/>
    <property type="evidence" value="ECO:0007669"/>
    <property type="project" value="InterPro"/>
</dbReference>
<dbReference type="CDD" id="cd06261">
    <property type="entry name" value="TM_PBP2"/>
    <property type="match status" value="1"/>
</dbReference>
<keyword evidence="3" id="KW-1003">Cell membrane</keyword>
<dbReference type="GO" id="GO:0006865">
    <property type="term" value="P:amino acid transport"/>
    <property type="evidence" value="ECO:0007669"/>
    <property type="project" value="UniProtKB-KW"/>
</dbReference>
<keyword evidence="2 8" id="KW-0813">Transport</keyword>
<keyword evidence="11" id="KW-1185">Reference proteome</keyword>
<keyword evidence="6 8" id="KW-1133">Transmembrane helix</keyword>
<dbReference type="InterPro" id="IPR010065">
    <property type="entry name" value="AA_ABC_transptr_permease_3TM"/>
</dbReference>
<dbReference type="Gene3D" id="1.10.3720.10">
    <property type="entry name" value="MetI-like"/>
    <property type="match status" value="1"/>
</dbReference>
<comment type="similarity">
    <text evidence="8">Belongs to the binding-protein-dependent transport system permease family.</text>
</comment>
<dbReference type="PANTHER" id="PTHR30614">
    <property type="entry name" value="MEMBRANE COMPONENT OF AMINO ACID ABC TRANSPORTER"/>
    <property type="match status" value="1"/>
</dbReference>
<evidence type="ECO:0000313" key="10">
    <source>
        <dbReference type="EMBL" id="UYM07262.1"/>
    </source>
</evidence>
<dbReference type="PROSITE" id="PS50928">
    <property type="entry name" value="ABC_TM1"/>
    <property type="match status" value="1"/>
</dbReference>
<evidence type="ECO:0000256" key="5">
    <source>
        <dbReference type="ARBA" id="ARBA00022970"/>
    </source>
</evidence>
<dbReference type="Proteomes" id="UP001164390">
    <property type="component" value="Chromosome"/>
</dbReference>
<organism evidence="10 11">
    <name type="scientific">Solicola gregarius</name>
    <dbReference type="NCBI Taxonomy" id="2908642"/>
    <lineage>
        <taxon>Bacteria</taxon>
        <taxon>Bacillati</taxon>
        <taxon>Actinomycetota</taxon>
        <taxon>Actinomycetes</taxon>
        <taxon>Propionibacteriales</taxon>
        <taxon>Nocardioidaceae</taxon>
        <taxon>Solicola</taxon>
    </lineage>
</organism>
<accession>A0AA46TLR8</accession>
<feature type="transmembrane region" description="Helical" evidence="8">
    <location>
        <begin position="103"/>
        <end position="128"/>
    </location>
</feature>
<dbReference type="KEGG" id="sgrg:L0C25_09360"/>
<dbReference type="SUPFAM" id="SSF161098">
    <property type="entry name" value="MetI-like"/>
    <property type="match status" value="1"/>
</dbReference>
<feature type="domain" description="ABC transmembrane type-1" evidence="9">
    <location>
        <begin position="72"/>
        <end position="278"/>
    </location>
</feature>
<proteinExistence type="inferred from homology"/>
<evidence type="ECO:0000256" key="3">
    <source>
        <dbReference type="ARBA" id="ARBA00022475"/>
    </source>
</evidence>
<comment type="subcellular location">
    <subcellularLocation>
        <location evidence="1 8">Cell membrane</location>
        <topology evidence="1 8">Multi-pass membrane protein</topology>
    </subcellularLocation>
</comment>
<keyword evidence="5" id="KW-0029">Amino-acid transport</keyword>
<evidence type="ECO:0000259" key="9">
    <source>
        <dbReference type="PROSITE" id="PS50928"/>
    </source>
</evidence>
<dbReference type="InterPro" id="IPR043429">
    <property type="entry name" value="ArtM/GltK/GlnP/TcyL/YhdX-like"/>
</dbReference>
<dbReference type="AlphaFoldDB" id="A0AA46TLR8"/>
<sequence>MTDVRDERTTAGSELDAEDIRAVPVRHPGRWIAALGVGILGAMLVNTILTNPRFRWDVVGEFFTEGVILRGLSLTLQLTVVSMAIGIVLGIVFALMRGSANPILAGAGALYIWFFRGTPILVQLVFWFNLSALYPELGLGIPFGPQFVTFDANTLITPMVAGILGLGLNEGAYMAEIVRGGIVSIDRGQYQAAESLGMTRLQTMRKIVLPQAMKVIIPPTGNQTIAMLKNVSLVSVLAIPDLLYSAQIIYARNYQTIPLLIVASIWYLICTSILTIVQSRIERRFTPDAVVDDPLLPRIGRNLMRWGIGRSHRRTPDGEAS</sequence>
<feature type="transmembrane region" description="Helical" evidence="8">
    <location>
        <begin position="257"/>
        <end position="277"/>
    </location>
</feature>
<keyword evidence="7 8" id="KW-0472">Membrane</keyword>
<feature type="transmembrane region" description="Helical" evidence="8">
    <location>
        <begin position="148"/>
        <end position="169"/>
    </location>
</feature>
<evidence type="ECO:0000256" key="2">
    <source>
        <dbReference type="ARBA" id="ARBA00022448"/>
    </source>
</evidence>
<evidence type="ECO:0000256" key="4">
    <source>
        <dbReference type="ARBA" id="ARBA00022692"/>
    </source>
</evidence>
<keyword evidence="4 8" id="KW-0812">Transmembrane</keyword>
<evidence type="ECO:0000256" key="6">
    <source>
        <dbReference type="ARBA" id="ARBA00022989"/>
    </source>
</evidence>
<protein>
    <submittedName>
        <fullName evidence="10">Amino acid ABC transporter permease</fullName>
    </submittedName>
</protein>
<dbReference type="Pfam" id="PF00528">
    <property type="entry name" value="BPD_transp_1"/>
    <property type="match status" value="1"/>
</dbReference>
<dbReference type="InterPro" id="IPR035906">
    <property type="entry name" value="MetI-like_sf"/>
</dbReference>
<evidence type="ECO:0000313" key="11">
    <source>
        <dbReference type="Proteomes" id="UP001164390"/>
    </source>
</evidence>
<name>A0AA46TLR8_9ACTN</name>
<dbReference type="RefSeq" id="WP_271636222.1">
    <property type="nucleotide sequence ID" value="NZ_CP094970.1"/>
</dbReference>
<dbReference type="FunFam" id="1.10.3720.10:FF:000006">
    <property type="entry name" value="Glutamate/aspartate ABC transporter, permease protein GltK"/>
    <property type="match status" value="1"/>
</dbReference>
<dbReference type="InterPro" id="IPR000515">
    <property type="entry name" value="MetI-like"/>
</dbReference>
<evidence type="ECO:0000256" key="1">
    <source>
        <dbReference type="ARBA" id="ARBA00004651"/>
    </source>
</evidence>
<dbReference type="EMBL" id="CP094970">
    <property type="protein sequence ID" value="UYM07262.1"/>
    <property type="molecule type" value="Genomic_DNA"/>
</dbReference>
<dbReference type="PANTHER" id="PTHR30614:SF0">
    <property type="entry name" value="L-CYSTINE TRANSPORT SYSTEM PERMEASE PROTEIN TCYL"/>
    <property type="match status" value="1"/>
</dbReference>